<evidence type="ECO:0000256" key="4">
    <source>
        <dbReference type="PIRSR" id="PIRSR600760-2"/>
    </source>
</evidence>
<dbReference type="InterPro" id="IPR000760">
    <property type="entry name" value="Inositol_monophosphatase-like"/>
</dbReference>
<dbReference type="GO" id="GO:0006020">
    <property type="term" value="P:inositol metabolic process"/>
    <property type="evidence" value="ECO:0007669"/>
    <property type="project" value="TreeGrafter"/>
</dbReference>
<dbReference type="Proteomes" id="UP000049222">
    <property type="component" value="Unassembled WGS sequence"/>
</dbReference>
<dbReference type="AlphaFoldDB" id="A0A0M6YG83"/>
<dbReference type="Gene3D" id="3.30.540.10">
    <property type="entry name" value="Fructose-1,6-Bisphosphatase, subunit A, domain 1"/>
    <property type="match status" value="1"/>
</dbReference>
<dbReference type="PRINTS" id="PR00377">
    <property type="entry name" value="IMPHPHTASES"/>
</dbReference>
<name>A0A0M6YG83_9RHOB</name>
<dbReference type="Gene3D" id="3.40.190.80">
    <property type="match status" value="1"/>
</dbReference>
<dbReference type="GO" id="GO:0046872">
    <property type="term" value="F:metal ion binding"/>
    <property type="evidence" value="ECO:0007669"/>
    <property type="project" value="UniProtKB-KW"/>
</dbReference>
<evidence type="ECO:0000256" key="1">
    <source>
        <dbReference type="ARBA" id="ARBA00009759"/>
    </source>
</evidence>
<proteinExistence type="inferred from homology"/>
<dbReference type="OrthoDB" id="9785695at2"/>
<accession>A0A0M6YG83</accession>
<dbReference type="GO" id="GO:0007165">
    <property type="term" value="P:signal transduction"/>
    <property type="evidence" value="ECO:0007669"/>
    <property type="project" value="TreeGrafter"/>
</dbReference>
<keyword evidence="2 4" id="KW-0479">Metal-binding</keyword>
<feature type="binding site" evidence="4">
    <location>
        <position position="91"/>
    </location>
    <ligand>
        <name>Mg(2+)</name>
        <dbReference type="ChEBI" id="CHEBI:18420"/>
        <label>1</label>
        <note>catalytic</note>
    </ligand>
</feature>
<comment type="cofactor">
    <cofactor evidence="4">
        <name>Mg(2+)</name>
        <dbReference type="ChEBI" id="CHEBI:18420"/>
    </cofactor>
</comment>
<dbReference type="PANTHER" id="PTHR20854">
    <property type="entry name" value="INOSITOL MONOPHOSPHATASE"/>
    <property type="match status" value="1"/>
</dbReference>
<comment type="similarity">
    <text evidence="1">Belongs to the inositol monophosphatase superfamily.</text>
</comment>
<feature type="binding site" evidence="4">
    <location>
        <position position="92"/>
    </location>
    <ligand>
        <name>Mg(2+)</name>
        <dbReference type="ChEBI" id="CHEBI:18420"/>
        <label>1</label>
        <note>catalytic</note>
    </ligand>
</feature>
<keyword evidence="5" id="KW-0378">Hydrolase</keyword>
<dbReference type="InterPro" id="IPR020550">
    <property type="entry name" value="Inositol_monophosphatase_CS"/>
</dbReference>
<evidence type="ECO:0000256" key="3">
    <source>
        <dbReference type="ARBA" id="ARBA00022842"/>
    </source>
</evidence>
<protein>
    <submittedName>
        <fullName evidence="5">Inositol-1-monophosphatase</fullName>
        <ecNumber evidence="5">3.1.3.25</ecNumber>
    </submittedName>
</protein>
<dbReference type="PANTHER" id="PTHR20854:SF4">
    <property type="entry name" value="INOSITOL-1-MONOPHOSPHATASE-RELATED"/>
    <property type="match status" value="1"/>
</dbReference>
<evidence type="ECO:0000256" key="2">
    <source>
        <dbReference type="ARBA" id="ARBA00022723"/>
    </source>
</evidence>
<organism evidence="5 6">
    <name type="scientific">Jannaschia donghaensis</name>
    <dbReference type="NCBI Taxonomy" id="420998"/>
    <lineage>
        <taxon>Bacteria</taxon>
        <taxon>Pseudomonadati</taxon>
        <taxon>Pseudomonadota</taxon>
        <taxon>Alphaproteobacteria</taxon>
        <taxon>Rhodobacterales</taxon>
        <taxon>Roseobacteraceae</taxon>
        <taxon>Jannaschia</taxon>
    </lineage>
</organism>
<dbReference type="Pfam" id="PF00459">
    <property type="entry name" value="Inositol_P"/>
    <property type="match status" value="1"/>
</dbReference>
<dbReference type="GO" id="GO:0046854">
    <property type="term" value="P:phosphatidylinositol phosphate biosynthetic process"/>
    <property type="evidence" value="ECO:0007669"/>
    <property type="project" value="InterPro"/>
</dbReference>
<feature type="binding site" evidence="4">
    <location>
        <position position="89"/>
    </location>
    <ligand>
        <name>Mg(2+)</name>
        <dbReference type="ChEBI" id="CHEBI:18420"/>
        <label>1</label>
        <note>catalytic</note>
    </ligand>
</feature>
<evidence type="ECO:0000313" key="6">
    <source>
        <dbReference type="Proteomes" id="UP000049222"/>
    </source>
</evidence>
<keyword evidence="6" id="KW-1185">Reference proteome</keyword>
<dbReference type="CDD" id="cd01638">
    <property type="entry name" value="CysQ"/>
    <property type="match status" value="1"/>
</dbReference>
<dbReference type="STRING" id="420998.JDO7802_01375"/>
<dbReference type="PROSITE" id="PS00630">
    <property type="entry name" value="IMP_2"/>
    <property type="match status" value="1"/>
</dbReference>
<feature type="binding site" evidence="4">
    <location>
        <position position="210"/>
    </location>
    <ligand>
        <name>Mg(2+)</name>
        <dbReference type="ChEBI" id="CHEBI:18420"/>
        <label>1</label>
        <note>catalytic</note>
    </ligand>
</feature>
<gene>
    <name evidence="5" type="primary">suhB_2</name>
    <name evidence="5" type="ORF">JDO7802_01375</name>
</gene>
<dbReference type="SUPFAM" id="SSF56655">
    <property type="entry name" value="Carbohydrate phosphatase"/>
    <property type="match status" value="1"/>
</dbReference>
<sequence>MPAHDPKADLTLLRDAALAAGDIARRHFGNGPKTWDKGDGQGPVTEADLEIDTMLRDSLRAARPAYGWLSEETADGPERLDTDTVFIIDPIDGTRAFIEGSRSFSHSLAIVRCGVPIAAAVHLPMLDRMYLAHQGGGATLNGAAIGPTGRAALAGATVLGAKSNFDNDRWTGGTPPVEQCFRSSLAYRLALVAGGRFDAMITLRMAWEWDIAAGALLVAEAGGRIASQRGATLRFNNSHPQLDGVVAGSPAIAEALLDRLI</sequence>
<keyword evidence="3 4" id="KW-0460">Magnesium</keyword>
<evidence type="ECO:0000313" key="5">
    <source>
        <dbReference type="EMBL" id="CTQ49362.1"/>
    </source>
</evidence>
<dbReference type="EMBL" id="CXSU01000011">
    <property type="protein sequence ID" value="CTQ49362.1"/>
    <property type="molecule type" value="Genomic_DNA"/>
</dbReference>
<reference evidence="5 6" key="1">
    <citation type="submission" date="2015-07" db="EMBL/GenBank/DDBJ databases">
        <authorList>
            <person name="Noorani M."/>
        </authorList>
    </citation>
    <scope>NUCLEOTIDE SEQUENCE [LARGE SCALE GENOMIC DNA]</scope>
    <source>
        <strain evidence="5 6">CECT 7802</strain>
    </source>
</reference>
<dbReference type="GO" id="GO:0008934">
    <property type="term" value="F:inositol monophosphate 1-phosphatase activity"/>
    <property type="evidence" value="ECO:0007669"/>
    <property type="project" value="TreeGrafter"/>
</dbReference>
<dbReference type="EC" id="3.1.3.25" evidence="5"/>
<feature type="binding site" evidence="4">
    <location>
        <position position="71"/>
    </location>
    <ligand>
        <name>Mg(2+)</name>
        <dbReference type="ChEBI" id="CHEBI:18420"/>
        <label>1</label>
        <note>catalytic</note>
    </ligand>
</feature>